<dbReference type="EMBL" id="MDEG01000016">
    <property type="protein sequence ID" value="PPU96381.1"/>
    <property type="molecule type" value="Genomic_DNA"/>
</dbReference>
<dbReference type="Proteomes" id="UP000238261">
    <property type="component" value="Unassembled WGS sequence"/>
</dbReference>
<dbReference type="InterPro" id="IPR007712">
    <property type="entry name" value="RelE/ParE_toxin"/>
</dbReference>
<proteinExistence type="inferred from homology"/>
<dbReference type="Gene3D" id="3.30.2310.20">
    <property type="entry name" value="RelE-like"/>
    <property type="match status" value="1"/>
</dbReference>
<evidence type="ECO:0000313" key="3">
    <source>
        <dbReference type="EMBL" id="PPU96381.1"/>
    </source>
</evidence>
<evidence type="ECO:0000313" key="4">
    <source>
        <dbReference type="Proteomes" id="UP000238261"/>
    </source>
</evidence>
<comment type="similarity">
    <text evidence="1">Belongs to the RelE toxin family.</text>
</comment>
<evidence type="ECO:0000256" key="1">
    <source>
        <dbReference type="ARBA" id="ARBA00006226"/>
    </source>
</evidence>
<dbReference type="InterPro" id="IPR051803">
    <property type="entry name" value="TA_system_RelE-like_toxin"/>
</dbReference>
<accession>A0A2S7ETB6</accession>
<gene>
    <name evidence="3" type="ORF">XhyaCFBP1156_15700</name>
</gene>
<dbReference type="PANTHER" id="PTHR33755:SF8">
    <property type="entry name" value="TOXIN PARE2"/>
    <property type="match status" value="1"/>
</dbReference>
<protein>
    <submittedName>
        <fullName evidence="3">Type II toxin-antitoxin system RelE/ParE family toxin</fullName>
    </submittedName>
</protein>
<organism evidence="3 4">
    <name type="scientific">Xanthomonas hyacinthi</name>
    <dbReference type="NCBI Taxonomy" id="56455"/>
    <lineage>
        <taxon>Bacteria</taxon>
        <taxon>Pseudomonadati</taxon>
        <taxon>Pseudomonadota</taxon>
        <taxon>Gammaproteobacteria</taxon>
        <taxon>Lysobacterales</taxon>
        <taxon>Lysobacteraceae</taxon>
        <taxon>Xanthomonas</taxon>
    </lineage>
</organism>
<keyword evidence="2" id="KW-1277">Toxin-antitoxin system</keyword>
<dbReference type="InterPro" id="IPR035093">
    <property type="entry name" value="RelE/ParE_toxin_dom_sf"/>
</dbReference>
<dbReference type="OrthoDB" id="276174at2"/>
<evidence type="ECO:0000256" key="2">
    <source>
        <dbReference type="ARBA" id="ARBA00022649"/>
    </source>
</evidence>
<dbReference type="RefSeq" id="WP_046978166.1">
    <property type="nucleotide sequence ID" value="NZ_CP043476.1"/>
</dbReference>
<dbReference type="Pfam" id="PF05016">
    <property type="entry name" value="ParE_toxin"/>
    <property type="match status" value="1"/>
</dbReference>
<sequence length="105" mass="12155">MKPAHWRPLAQRDAEEAAAWYGEQGGSTLELAFVDALEAAIKTIARHPGIGSTRHAVLLKLPHLRFWLLEGFPYLIFYVERETHVELWRLLHAQRDIPAWMREDA</sequence>
<name>A0A2S7ETB6_9XANT</name>
<dbReference type="PANTHER" id="PTHR33755">
    <property type="entry name" value="TOXIN PARE1-RELATED"/>
    <property type="match status" value="1"/>
</dbReference>
<reference evidence="4" key="1">
    <citation type="submission" date="2016-08" db="EMBL/GenBank/DDBJ databases">
        <authorList>
            <person name="Merda D."/>
            <person name="Briand M."/>
            <person name="Taghouti G."/>
            <person name="Carrere S."/>
            <person name="Gouzy J."/>
            <person name="Portier P."/>
            <person name="Jacques M.-A."/>
            <person name="Fischer-Le Saux M."/>
        </authorList>
    </citation>
    <scope>NUCLEOTIDE SEQUENCE [LARGE SCALE GENOMIC DNA]</scope>
    <source>
        <strain evidence="4">CFBP1156</strain>
    </source>
</reference>
<keyword evidence="4" id="KW-1185">Reference proteome</keyword>
<dbReference type="AlphaFoldDB" id="A0A2S7ETB6"/>
<comment type="caution">
    <text evidence="3">The sequence shown here is derived from an EMBL/GenBank/DDBJ whole genome shotgun (WGS) entry which is preliminary data.</text>
</comment>